<evidence type="ECO:0000313" key="2">
    <source>
        <dbReference type="Proteomes" id="UP000551758"/>
    </source>
</evidence>
<dbReference type="EMBL" id="JACDTQ010000745">
    <property type="protein sequence ID" value="KAF5926867.1"/>
    <property type="molecule type" value="Genomic_DNA"/>
</dbReference>
<dbReference type="Proteomes" id="UP000551758">
    <property type="component" value="Unassembled WGS sequence"/>
</dbReference>
<accession>A0A7J7FFV8</accession>
<comment type="caution">
    <text evidence="1">The sequence shown here is derived from an EMBL/GenBank/DDBJ whole genome shotgun (WGS) entry which is preliminary data.</text>
</comment>
<evidence type="ECO:0000313" key="1">
    <source>
        <dbReference type="EMBL" id="KAF5926867.1"/>
    </source>
</evidence>
<dbReference type="AlphaFoldDB" id="A0A7J7FFV8"/>
<organism evidence="1 2">
    <name type="scientific">Diceros bicornis minor</name>
    <name type="common">South-central black rhinoceros</name>
    <dbReference type="NCBI Taxonomy" id="77932"/>
    <lineage>
        <taxon>Eukaryota</taxon>
        <taxon>Metazoa</taxon>
        <taxon>Chordata</taxon>
        <taxon>Craniata</taxon>
        <taxon>Vertebrata</taxon>
        <taxon>Euteleostomi</taxon>
        <taxon>Mammalia</taxon>
        <taxon>Eutheria</taxon>
        <taxon>Laurasiatheria</taxon>
        <taxon>Perissodactyla</taxon>
        <taxon>Rhinocerotidae</taxon>
        <taxon>Diceros</taxon>
    </lineage>
</organism>
<reference evidence="1 2" key="1">
    <citation type="journal article" date="2020" name="Mol. Biol. Evol.">
        <title>Interspecific Gene Flow and the Evolution of Specialization in Black and White Rhinoceros.</title>
        <authorList>
            <person name="Moodley Y."/>
            <person name="Westbury M.V."/>
            <person name="Russo I.M."/>
            <person name="Gopalakrishnan S."/>
            <person name="Rakotoarivelo A."/>
            <person name="Olsen R.A."/>
            <person name="Prost S."/>
            <person name="Tunstall T."/>
            <person name="Ryder O.A."/>
            <person name="Dalen L."/>
            <person name="Bruford M.W."/>
        </authorList>
    </citation>
    <scope>NUCLEOTIDE SEQUENCE [LARGE SCALE GENOMIC DNA]</scope>
    <source>
        <strain evidence="1">SBR-YM</strain>
        <tissue evidence="1">Skin</tissue>
    </source>
</reference>
<gene>
    <name evidence="1" type="ORF">HPG69_001498</name>
</gene>
<protein>
    <submittedName>
        <fullName evidence="1">Uncharacterized protein</fullName>
    </submittedName>
</protein>
<proteinExistence type="predicted"/>
<keyword evidence="2" id="KW-1185">Reference proteome</keyword>
<sequence length="104" mass="11621">MQLIPGVPLSPKLFSRESILAHPSVICHLIETGKNMPVQLCQSTDTKQNTEMQQIPASNITATSLSCPQRALIFPLPHWISTIILLDFNFLMDVAYRKAADMEI</sequence>
<name>A0A7J7FFV8_DICBM</name>